<evidence type="ECO:0000256" key="1">
    <source>
        <dbReference type="ARBA" id="ARBA00001927"/>
    </source>
</evidence>
<comment type="cofactor">
    <cofactor evidence="1 11">
        <name>[3Fe-4S] cluster</name>
        <dbReference type="ChEBI" id="CHEBI:21137"/>
    </cofactor>
</comment>
<keyword evidence="6 11" id="KW-0677">Repeat</keyword>
<sequence length="107" mass="12219">MTFVVTEPCIKCKYTDCVDICPVDCFYEGPNFLVINPKECIDCALCETECPVDAIMEEKNVPENQQEFIKLNAELAAIWPNINEVKAAPPDAKQWETEPDKKHLLER</sequence>
<dbReference type="PROSITE" id="PS00198">
    <property type="entry name" value="4FE4S_FER_1"/>
    <property type="match status" value="1"/>
</dbReference>
<dbReference type="Gene3D" id="3.30.70.20">
    <property type="match status" value="1"/>
</dbReference>
<dbReference type="PRINTS" id="PR00354">
    <property type="entry name" value="7FE8SFRDOXIN"/>
</dbReference>
<name>A0A3P1SX50_9GAMM</name>
<dbReference type="PANTHER" id="PTHR42859:SF2">
    <property type="entry name" value="FERREDOXIN"/>
    <property type="match status" value="1"/>
</dbReference>
<keyword evidence="7 11" id="KW-0249">Electron transport</keyword>
<dbReference type="Pfam" id="PF00037">
    <property type="entry name" value="Fer4"/>
    <property type="match status" value="1"/>
</dbReference>
<dbReference type="InterPro" id="IPR054829">
    <property type="entry name" value="FdxA"/>
</dbReference>
<dbReference type="InterPro" id="IPR017900">
    <property type="entry name" value="4Fe4S_Fe_S_CS"/>
</dbReference>
<evidence type="ECO:0000256" key="3">
    <source>
        <dbReference type="ARBA" id="ARBA00022448"/>
    </source>
</evidence>
<reference evidence="13 14" key="1">
    <citation type="submission" date="2018-11" db="EMBL/GenBank/DDBJ databases">
        <title>The draft genome sequence of Amphritea balenae JAMM 1525T.</title>
        <authorList>
            <person name="Fang Z."/>
            <person name="Zhang Y."/>
            <person name="Han X."/>
        </authorList>
    </citation>
    <scope>NUCLEOTIDE SEQUENCE [LARGE SCALE GENOMIC DNA]</scope>
    <source>
        <strain evidence="13 14">JAMM 1525</strain>
    </source>
</reference>
<dbReference type="AlphaFoldDB" id="A0A3P1SX50"/>
<comment type="function">
    <text evidence="11">Ferredoxins are iron-sulfur proteins that transfer electrons in a wide variety of metabolic reactions.</text>
</comment>
<dbReference type="NCBIfam" id="NF045490">
    <property type="entry name" value="FdxA_Protbact"/>
    <property type="match status" value="1"/>
</dbReference>
<dbReference type="GO" id="GO:0051538">
    <property type="term" value="F:3 iron, 4 sulfur cluster binding"/>
    <property type="evidence" value="ECO:0007669"/>
    <property type="project" value="UniProtKB-KW"/>
</dbReference>
<dbReference type="EMBL" id="RQXV01000001">
    <property type="protein sequence ID" value="RRD01781.1"/>
    <property type="molecule type" value="Genomic_DNA"/>
</dbReference>
<dbReference type="InterPro" id="IPR022569">
    <property type="entry name" value="Fd_C"/>
</dbReference>
<dbReference type="GO" id="GO:0046872">
    <property type="term" value="F:metal ion binding"/>
    <property type="evidence" value="ECO:0007669"/>
    <property type="project" value="UniProtKB-KW"/>
</dbReference>
<proteinExistence type="predicted"/>
<dbReference type="InterPro" id="IPR017896">
    <property type="entry name" value="4Fe4S_Fe-S-bd"/>
</dbReference>
<dbReference type="PANTHER" id="PTHR42859">
    <property type="entry name" value="OXIDOREDUCTASE"/>
    <property type="match status" value="1"/>
</dbReference>
<evidence type="ECO:0000256" key="2">
    <source>
        <dbReference type="ARBA" id="ARBA00001966"/>
    </source>
</evidence>
<keyword evidence="3 11" id="KW-0813">Transport</keyword>
<dbReference type="Proteomes" id="UP000267535">
    <property type="component" value="Unassembled WGS sequence"/>
</dbReference>
<dbReference type="InterPro" id="IPR000813">
    <property type="entry name" value="7Fe_ferredoxin"/>
</dbReference>
<accession>A0A3P1SX50</accession>
<gene>
    <name evidence="13" type="ORF">EHS89_04370</name>
</gene>
<dbReference type="SUPFAM" id="SSF54862">
    <property type="entry name" value="4Fe-4S ferredoxins"/>
    <property type="match status" value="1"/>
</dbReference>
<evidence type="ECO:0000313" key="14">
    <source>
        <dbReference type="Proteomes" id="UP000267535"/>
    </source>
</evidence>
<feature type="domain" description="4Fe-4S ferredoxin-type" evidence="12">
    <location>
        <begin position="31"/>
        <end position="60"/>
    </location>
</feature>
<evidence type="ECO:0000256" key="10">
    <source>
        <dbReference type="ARBA" id="ARBA00023291"/>
    </source>
</evidence>
<dbReference type="OrthoDB" id="9803397at2"/>
<keyword evidence="10 11" id="KW-0003">3Fe-4S</keyword>
<evidence type="ECO:0000256" key="4">
    <source>
        <dbReference type="ARBA" id="ARBA00022485"/>
    </source>
</evidence>
<evidence type="ECO:0000256" key="8">
    <source>
        <dbReference type="ARBA" id="ARBA00023004"/>
    </source>
</evidence>
<dbReference type="GO" id="GO:0051539">
    <property type="term" value="F:4 iron, 4 sulfur cluster binding"/>
    <property type="evidence" value="ECO:0007669"/>
    <property type="project" value="UniProtKB-KW"/>
</dbReference>
<keyword evidence="8 11" id="KW-0408">Iron</keyword>
<comment type="caution">
    <text evidence="13">The sequence shown here is derived from an EMBL/GenBank/DDBJ whole genome shotgun (WGS) entry which is preliminary data.</text>
</comment>
<keyword evidence="5 11" id="KW-0479">Metal-binding</keyword>
<keyword evidence="9 11" id="KW-0411">Iron-sulfur</keyword>
<dbReference type="Pfam" id="PF11953">
    <property type="entry name" value="DUF3470"/>
    <property type="match status" value="1"/>
</dbReference>
<evidence type="ECO:0000256" key="9">
    <source>
        <dbReference type="ARBA" id="ARBA00023014"/>
    </source>
</evidence>
<keyword evidence="14" id="KW-1185">Reference proteome</keyword>
<keyword evidence="4 11" id="KW-0004">4Fe-4S</keyword>
<evidence type="ECO:0000256" key="6">
    <source>
        <dbReference type="ARBA" id="ARBA00022737"/>
    </source>
</evidence>
<evidence type="ECO:0000259" key="12">
    <source>
        <dbReference type="PROSITE" id="PS51379"/>
    </source>
</evidence>
<evidence type="ECO:0000256" key="11">
    <source>
        <dbReference type="RuleBase" id="RU364098"/>
    </source>
</evidence>
<comment type="cofactor">
    <cofactor evidence="2 11">
        <name>[4Fe-4S] cluster</name>
        <dbReference type="ChEBI" id="CHEBI:49883"/>
    </cofactor>
</comment>
<dbReference type="GO" id="GO:0009055">
    <property type="term" value="F:electron transfer activity"/>
    <property type="evidence" value="ECO:0007669"/>
    <property type="project" value="InterPro"/>
</dbReference>
<dbReference type="PROSITE" id="PS51379">
    <property type="entry name" value="4FE4S_FER_2"/>
    <property type="match status" value="1"/>
</dbReference>
<protein>
    <recommendedName>
        <fullName evidence="11">Ferredoxin</fullName>
    </recommendedName>
</protein>
<evidence type="ECO:0000256" key="7">
    <source>
        <dbReference type="ARBA" id="ARBA00022982"/>
    </source>
</evidence>
<dbReference type="RefSeq" id="WP_124924855.1">
    <property type="nucleotide sequence ID" value="NZ_BMOH01000001.1"/>
</dbReference>
<organism evidence="13 14">
    <name type="scientific">Amphritea balenae</name>
    <dbReference type="NCBI Taxonomy" id="452629"/>
    <lineage>
        <taxon>Bacteria</taxon>
        <taxon>Pseudomonadati</taxon>
        <taxon>Pseudomonadota</taxon>
        <taxon>Gammaproteobacteria</taxon>
        <taxon>Oceanospirillales</taxon>
        <taxon>Oceanospirillaceae</taxon>
        <taxon>Amphritea</taxon>
    </lineage>
</organism>
<evidence type="ECO:0000313" key="13">
    <source>
        <dbReference type="EMBL" id="RRD01781.1"/>
    </source>
</evidence>
<dbReference type="InterPro" id="IPR050294">
    <property type="entry name" value="RnfB_subfamily"/>
</dbReference>
<evidence type="ECO:0000256" key="5">
    <source>
        <dbReference type="ARBA" id="ARBA00022723"/>
    </source>
</evidence>